<evidence type="ECO:0000313" key="2">
    <source>
        <dbReference type="EMBL" id="UOQ45041.1"/>
    </source>
</evidence>
<protein>
    <submittedName>
        <fullName evidence="2">Uncharacterized protein</fullName>
    </submittedName>
</protein>
<name>A0ABY4ESD0_9BACI</name>
<dbReference type="EMBL" id="CP095073">
    <property type="protein sequence ID" value="UOQ45041.1"/>
    <property type="molecule type" value="Genomic_DNA"/>
</dbReference>
<proteinExistence type="predicted"/>
<keyword evidence="1" id="KW-0472">Membrane</keyword>
<keyword evidence="1" id="KW-0812">Transmembrane</keyword>
<dbReference type="Proteomes" id="UP000831787">
    <property type="component" value="Chromosome"/>
</dbReference>
<evidence type="ECO:0000256" key="1">
    <source>
        <dbReference type="SAM" id="Phobius"/>
    </source>
</evidence>
<sequence>MENFIEQIVGWGIDLIIYHSIISFIIFIVLIATVDFIFKYNRNDPRNMD</sequence>
<reference evidence="2 3" key="1">
    <citation type="submission" date="2022-04" db="EMBL/GenBank/DDBJ databases">
        <title>Halobacillus sp. isolated from saltern.</title>
        <authorList>
            <person name="Won M."/>
            <person name="Lee C.-M."/>
            <person name="Woen H.-Y."/>
            <person name="Kwon S.-W."/>
        </authorList>
    </citation>
    <scope>NUCLEOTIDE SEQUENCE [LARGE SCALE GENOMIC DNA]</scope>
    <source>
        <strain evidence="2 3">SSBR10-3</strain>
    </source>
</reference>
<organism evidence="2 3">
    <name type="scientific">Halobacillus salinarum</name>
    <dbReference type="NCBI Taxonomy" id="2932257"/>
    <lineage>
        <taxon>Bacteria</taxon>
        <taxon>Bacillati</taxon>
        <taxon>Bacillota</taxon>
        <taxon>Bacilli</taxon>
        <taxon>Bacillales</taxon>
        <taxon>Bacillaceae</taxon>
        <taxon>Halobacillus</taxon>
    </lineage>
</organism>
<feature type="transmembrane region" description="Helical" evidence="1">
    <location>
        <begin position="16"/>
        <end position="38"/>
    </location>
</feature>
<gene>
    <name evidence="2" type="ORF">MUN89_03550</name>
</gene>
<dbReference type="RefSeq" id="WP_244711467.1">
    <property type="nucleotide sequence ID" value="NZ_CP095073.1"/>
</dbReference>
<keyword evidence="1" id="KW-1133">Transmembrane helix</keyword>
<keyword evidence="3" id="KW-1185">Reference proteome</keyword>
<evidence type="ECO:0000313" key="3">
    <source>
        <dbReference type="Proteomes" id="UP000831787"/>
    </source>
</evidence>
<accession>A0ABY4ESD0</accession>